<reference evidence="1 2" key="1">
    <citation type="submission" date="2023-08" db="EMBL/GenBank/DDBJ databases">
        <authorList>
            <person name="Park J.-S."/>
        </authorList>
    </citation>
    <scope>NUCLEOTIDE SEQUENCE [LARGE SCALE GENOMIC DNA]</scope>
    <source>
        <strain evidence="1 2">2205SS18-9</strain>
    </source>
</reference>
<dbReference type="InterPro" id="IPR020256">
    <property type="entry name" value="Spore_coat_CotJA"/>
</dbReference>
<proteinExistence type="predicted"/>
<keyword evidence="2" id="KW-1185">Reference proteome</keyword>
<evidence type="ECO:0000313" key="2">
    <source>
        <dbReference type="Proteomes" id="UP001231941"/>
    </source>
</evidence>
<dbReference type="Pfam" id="PF11007">
    <property type="entry name" value="CotJA"/>
    <property type="match status" value="1"/>
</dbReference>
<evidence type="ECO:0000313" key="1">
    <source>
        <dbReference type="EMBL" id="MDP5275075.1"/>
    </source>
</evidence>
<dbReference type="EMBL" id="JAVAMP010000006">
    <property type="protein sequence ID" value="MDP5275075.1"/>
    <property type="molecule type" value="Genomic_DNA"/>
</dbReference>
<comment type="caution">
    <text evidence="1">The sequence shown here is derived from an EMBL/GenBank/DDBJ whole genome shotgun (WGS) entry which is preliminary data.</text>
</comment>
<protein>
    <submittedName>
        <fullName evidence="1">Spore coat associated protein CotJA</fullName>
    </submittedName>
</protein>
<name>A0ABT9J0I1_9BACL</name>
<sequence length="71" mass="8491">MYSQVKKYYPYINPHDPCPPIRVKTYSTPPELYVGFQRMNLPQYNPREALNRGTLWPVFYSPYGKYENSKP</sequence>
<dbReference type="RefSeq" id="WP_305992388.1">
    <property type="nucleotide sequence ID" value="NZ_JAVAMP010000006.1"/>
</dbReference>
<organism evidence="1 2">
    <name type="scientific">Chengkuizengella axinellae</name>
    <dbReference type="NCBI Taxonomy" id="3064388"/>
    <lineage>
        <taxon>Bacteria</taxon>
        <taxon>Bacillati</taxon>
        <taxon>Bacillota</taxon>
        <taxon>Bacilli</taxon>
        <taxon>Bacillales</taxon>
        <taxon>Paenibacillaceae</taxon>
        <taxon>Chengkuizengella</taxon>
    </lineage>
</organism>
<dbReference type="Proteomes" id="UP001231941">
    <property type="component" value="Unassembled WGS sequence"/>
</dbReference>
<gene>
    <name evidence="1" type="ORF">Q5Y73_13225</name>
</gene>
<accession>A0ABT9J0I1</accession>